<dbReference type="InterPro" id="IPR035906">
    <property type="entry name" value="MetI-like_sf"/>
</dbReference>
<dbReference type="SUPFAM" id="SSF51445">
    <property type="entry name" value="(Trans)glycosidases"/>
    <property type="match status" value="1"/>
</dbReference>
<organism evidence="12">
    <name type="scientific">marine sediment metagenome</name>
    <dbReference type="NCBI Taxonomy" id="412755"/>
    <lineage>
        <taxon>unclassified sequences</taxon>
        <taxon>metagenomes</taxon>
        <taxon>ecological metagenomes</taxon>
    </lineage>
</organism>
<dbReference type="Gene3D" id="3.20.20.80">
    <property type="entry name" value="Glycosidases"/>
    <property type="match status" value="1"/>
</dbReference>
<dbReference type="PANTHER" id="PTHR10066:SF67">
    <property type="entry name" value="BETA-GLUCURONIDASE"/>
    <property type="match status" value="1"/>
</dbReference>
<dbReference type="AlphaFoldDB" id="X1QB21"/>
<dbReference type="GO" id="GO:0005975">
    <property type="term" value="P:carbohydrate metabolic process"/>
    <property type="evidence" value="ECO:0007669"/>
    <property type="project" value="InterPro"/>
</dbReference>
<dbReference type="GO" id="GO:0019391">
    <property type="term" value="P:glucuronoside catabolic process"/>
    <property type="evidence" value="ECO:0007669"/>
    <property type="project" value="TreeGrafter"/>
</dbReference>
<feature type="non-terminal residue" evidence="12">
    <location>
        <position position="614"/>
    </location>
</feature>
<dbReference type="InterPro" id="IPR036156">
    <property type="entry name" value="Beta-gal/glucu_dom_sf"/>
</dbReference>
<evidence type="ECO:0000256" key="7">
    <source>
        <dbReference type="ARBA" id="ARBA00022989"/>
    </source>
</evidence>
<dbReference type="FunFam" id="3.20.20.80:FF:000080">
    <property type="entry name" value="Beta-glucuronidase UidA"/>
    <property type="match status" value="1"/>
</dbReference>
<evidence type="ECO:0000256" key="5">
    <source>
        <dbReference type="ARBA" id="ARBA00022692"/>
    </source>
</evidence>
<dbReference type="InterPro" id="IPR006101">
    <property type="entry name" value="Glyco_hydro_2"/>
</dbReference>
<feature type="transmembrane region" description="Helical" evidence="10">
    <location>
        <begin position="556"/>
        <end position="578"/>
    </location>
</feature>
<dbReference type="SUPFAM" id="SSF161098">
    <property type="entry name" value="MetI-like"/>
    <property type="match status" value="1"/>
</dbReference>
<evidence type="ECO:0000256" key="3">
    <source>
        <dbReference type="ARBA" id="ARBA00012761"/>
    </source>
</evidence>
<keyword evidence="7 10" id="KW-1133">Transmembrane helix</keyword>
<evidence type="ECO:0000313" key="12">
    <source>
        <dbReference type="EMBL" id="GAI65687.1"/>
    </source>
</evidence>
<gene>
    <name evidence="12" type="ORF">S12H4_02226</name>
</gene>
<evidence type="ECO:0000256" key="6">
    <source>
        <dbReference type="ARBA" id="ARBA00022801"/>
    </source>
</evidence>
<dbReference type="PROSITE" id="PS50928">
    <property type="entry name" value="ABC_TM1"/>
    <property type="match status" value="1"/>
</dbReference>
<dbReference type="PANTHER" id="PTHR10066">
    <property type="entry name" value="BETA-GLUCURONIDASE"/>
    <property type="match status" value="1"/>
</dbReference>
<evidence type="ECO:0000256" key="9">
    <source>
        <dbReference type="ARBA" id="ARBA00023295"/>
    </source>
</evidence>
<evidence type="ECO:0000256" key="1">
    <source>
        <dbReference type="ARBA" id="ARBA00004141"/>
    </source>
</evidence>
<dbReference type="Gene3D" id="1.10.3720.10">
    <property type="entry name" value="MetI-like"/>
    <property type="match status" value="1"/>
</dbReference>
<reference evidence="12" key="1">
    <citation type="journal article" date="2014" name="Front. Microbiol.">
        <title>High frequency of phylogenetically diverse reductive dehalogenase-homologous genes in deep subseafloor sedimentary metagenomes.</title>
        <authorList>
            <person name="Kawai M."/>
            <person name="Futagami T."/>
            <person name="Toyoda A."/>
            <person name="Takaki Y."/>
            <person name="Nishi S."/>
            <person name="Hori S."/>
            <person name="Arai W."/>
            <person name="Tsubouchi T."/>
            <person name="Morono Y."/>
            <person name="Uchiyama I."/>
            <person name="Ito T."/>
            <person name="Fujiyama A."/>
            <person name="Inagaki F."/>
            <person name="Takami H."/>
        </authorList>
    </citation>
    <scope>NUCLEOTIDE SEQUENCE</scope>
    <source>
        <strain evidence="12">Expedition CK06-06</strain>
    </source>
</reference>
<keyword evidence="5 10" id="KW-0812">Transmembrane</keyword>
<name>X1QB21_9ZZZZ</name>
<dbReference type="InterPro" id="IPR023230">
    <property type="entry name" value="Glyco_hydro_2_CS"/>
</dbReference>
<dbReference type="GO" id="GO:0004566">
    <property type="term" value="F:beta-glucuronidase activity"/>
    <property type="evidence" value="ECO:0007669"/>
    <property type="project" value="UniProtKB-EC"/>
</dbReference>
<dbReference type="GO" id="GO:0016020">
    <property type="term" value="C:membrane"/>
    <property type="evidence" value="ECO:0007669"/>
    <property type="project" value="UniProtKB-SubCell"/>
</dbReference>
<evidence type="ECO:0000256" key="10">
    <source>
        <dbReference type="SAM" id="Phobius"/>
    </source>
</evidence>
<dbReference type="EMBL" id="BARW01000525">
    <property type="protein sequence ID" value="GAI65687.1"/>
    <property type="molecule type" value="Genomic_DNA"/>
</dbReference>
<dbReference type="InterPro" id="IPR013783">
    <property type="entry name" value="Ig-like_fold"/>
</dbReference>
<comment type="caution">
    <text evidence="12">The sequence shown here is derived from an EMBL/GenBank/DDBJ whole genome shotgun (WGS) entry which is preliminary data.</text>
</comment>
<feature type="transmembrane region" description="Helical" evidence="10">
    <location>
        <begin position="520"/>
        <end position="544"/>
    </location>
</feature>
<dbReference type="Pfam" id="PF02836">
    <property type="entry name" value="Glyco_hydro_2_C"/>
    <property type="match status" value="1"/>
</dbReference>
<dbReference type="PROSITE" id="PS00719">
    <property type="entry name" value="GLYCOSYL_HYDROL_F2_1"/>
    <property type="match status" value="1"/>
</dbReference>
<dbReference type="InterPro" id="IPR006102">
    <property type="entry name" value="Ig-like_GH2"/>
</dbReference>
<accession>X1QB21</accession>
<proteinExistence type="inferred from homology"/>
<protein>
    <recommendedName>
        <fullName evidence="4">Beta-glucuronidase</fullName>
        <ecNumber evidence="3">3.2.1.31</ecNumber>
    </recommendedName>
</protein>
<keyword evidence="6" id="KW-0378">Hydrolase</keyword>
<dbReference type="InterPro" id="IPR006103">
    <property type="entry name" value="Glyco_hydro_2_cat"/>
</dbReference>
<comment type="similarity">
    <text evidence="2">Belongs to the glycosyl hydrolase 2 family.</text>
</comment>
<evidence type="ECO:0000256" key="8">
    <source>
        <dbReference type="ARBA" id="ARBA00023136"/>
    </source>
</evidence>
<dbReference type="InterPro" id="IPR023232">
    <property type="entry name" value="Glyco_hydro_2_AS"/>
</dbReference>
<evidence type="ECO:0000256" key="2">
    <source>
        <dbReference type="ARBA" id="ARBA00007401"/>
    </source>
</evidence>
<dbReference type="Pfam" id="PF00703">
    <property type="entry name" value="Glyco_hydro_2"/>
    <property type="match status" value="1"/>
</dbReference>
<feature type="transmembrane region" description="Helical" evidence="10">
    <location>
        <begin position="590"/>
        <end position="610"/>
    </location>
</feature>
<dbReference type="EC" id="3.2.1.31" evidence="3"/>
<dbReference type="SUPFAM" id="SSF49303">
    <property type="entry name" value="beta-Galactosidase/glucuronidase domain"/>
    <property type="match status" value="1"/>
</dbReference>
<dbReference type="GO" id="GO:0030246">
    <property type="term" value="F:carbohydrate binding"/>
    <property type="evidence" value="ECO:0007669"/>
    <property type="project" value="TreeGrafter"/>
</dbReference>
<dbReference type="PROSITE" id="PS00608">
    <property type="entry name" value="GLYCOSYL_HYDROL_F2_2"/>
    <property type="match status" value="1"/>
</dbReference>
<dbReference type="InterPro" id="IPR017853">
    <property type="entry name" value="GH"/>
</dbReference>
<sequence>MFPYGGIHRPVYLFCTPLDYIEDIAVTTSIEGKKGLIKYRITKKGGEAKEAFIHLGDENTRLEQKAEFRGNMAEGELTVDEATFWSPDNPHLYEMVVELLSPEGAPIDEYTLSIGIRTIEVKNDRLYLNGEPIFLKGFGKHEDFPIIGKGLSLPLIAKDYSLMKWIGANSFRTSHYPYSEEMMNMADKEGFLVIDEIPAVGLFFGKGNKRRLSLCKQYLRELIARDKNHPSVIMWSIANEPHSTKPEAKEFFRQLYEHTKKLDPSRLVTLVSMFGLKEEALAYVDVICLNRYYGWYTEPGQLDRASHKLSRELDALYQTYKKPILLSEFGAGAIAGVHAHPAELFSEEYQAELIQKYCEVIESKPYMVGEHVWCFADFKTAQVAYRVALNRKGVFTRTRQPKLAAHILRKWLGSTTLWNWCNSCRFTVLNYNGNNSGQCKISYQGEVIKMRKSILLKQGSMGAVLAVIGVVFLLPFIYMLSTSFSRQANIALPYPPQLIPEDFSFFNYIVMLKSFSVGLYYFNSGIVTSSVVGGVLLISSLAGYAIAKGSFRGKYFIFLLILATMMVPFQIIVVPLYILMLKIKLYDTRLALILPVMANGYSIFLMIQYMKSIP</sequence>
<feature type="domain" description="ABC transmembrane type-1" evidence="11">
    <location>
        <begin position="521"/>
        <end position="614"/>
    </location>
</feature>
<keyword evidence="9" id="KW-0326">Glycosidase</keyword>
<evidence type="ECO:0000256" key="4">
    <source>
        <dbReference type="ARBA" id="ARBA00016205"/>
    </source>
</evidence>
<comment type="subcellular location">
    <subcellularLocation>
        <location evidence="1">Membrane</location>
        <topology evidence="1">Multi-pass membrane protein</topology>
    </subcellularLocation>
</comment>
<dbReference type="Gene3D" id="2.60.40.10">
    <property type="entry name" value="Immunoglobulins"/>
    <property type="match status" value="1"/>
</dbReference>
<dbReference type="InterPro" id="IPR000515">
    <property type="entry name" value="MetI-like"/>
</dbReference>
<dbReference type="PRINTS" id="PR00132">
    <property type="entry name" value="GLHYDRLASE2"/>
</dbReference>
<evidence type="ECO:0000259" key="11">
    <source>
        <dbReference type="PROSITE" id="PS50928"/>
    </source>
</evidence>
<keyword evidence="8 10" id="KW-0472">Membrane</keyword>
<dbReference type="GO" id="GO:0055085">
    <property type="term" value="P:transmembrane transport"/>
    <property type="evidence" value="ECO:0007669"/>
    <property type="project" value="InterPro"/>
</dbReference>
<feature type="transmembrane region" description="Helical" evidence="10">
    <location>
        <begin position="459"/>
        <end position="480"/>
    </location>
</feature>